<keyword evidence="3" id="KW-1185">Reference proteome</keyword>
<gene>
    <name evidence="2" type="ORF">TVAG_207160</name>
</gene>
<dbReference type="EMBL" id="DS116046">
    <property type="protein sequence ID" value="EAX83268.1"/>
    <property type="molecule type" value="Genomic_DNA"/>
</dbReference>
<dbReference type="Proteomes" id="UP000001542">
    <property type="component" value="Unassembled WGS sequence"/>
</dbReference>
<dbReference type="Pfam" id="PF12789">
    <property type="entry name" value="PTR"/>
    <property type="match status" value="3"/>
</dbReference>
<dbReference type="VEuPathDB" id="TrichDB:TVAGG3_0162340"/>
<dbReference type="AlphaFoldDB" id="A2GHV1"/>
<protein>
    <recommendedName>
        <fullName evidence="1">Baseplate structural protein Gp10 C-terminal domain-containing protein</fullName>
    </recommendedName>
</protein>
<accession>A2GHV1</accession>
<evidence type="ECO:0000259" key="1">
    <source>
        <dbReference type="Pfam" id="PF21939"/>
    </source>
</evidence>
<feature type="domain" description="Baseplate structural protein Gp10 C-terminal" evidence="1">
    <location>
        <begin position="466"/>
        <end position="607"/>
    </location>
</feature>
<dbReference type="VEuPathDB" id="TrichDB:TVAG_207160"/>
<reference evidence="2" key="2">
    <citation type="journal article" date="2007" name="Science">
        <title>Draft genome sequence of the sexually transmitted pathogen Trichomonas vaginalis.</title>
        <authorList>
            <person name="Carlton J.M."/>
            <person name="Hirt R.P."/>
            <person name="Silva J.C."/>
            <person name="Delcher A.L."/>
            <person name="Schatz M."/>
            <person name="Zhao Q."/>
            <person name="Wortman J.R."/>
            <person name="Bidwell S.L."/>
            <person name="Alsmark U.C.M."/>
            <person name="Besteiro S."/>
            <person name="Sicheritz-Ponten T."/>
            <person name="Noel C.J."/>
            <person name="Dacks J.B."/>
            <person name="Foster P.G."/>
            <person name="Simillion C."/>
            <person name="Van de Peer Y."/>
            <person name="Miranda-Saavedra D."/>
            <person name="Barton G.J."/>
            <person name="Westrop G.D."/>
            <person name="Mueller S."/>
            <person name="Dessi D."/>
            <person name="Fiori P.L."/>
            <person name="Ren Q."/>
            <person name="Paulsen I."/>
            <person name="Zhang H."/>
            <person name="Bastida-Corcuera F.D."/>
            <person name="Simoes-Barbosa A."/>
            <person name="Brown M.T."/>
            <person name="Hayes R.D."/>
            <person name="Mukherjee M."/>
            <person name="Okumura C.Y."/>
            <person name="Schneider R."/>
            <person name="Smith A.J."/>
            <person name="Vanacova S."/>
            <person name="Villalvazo M."/>
            <person name="Haas B.J."/>
            <person name="Pertea M."/>
            <person name="Feldblyum T.V."/>
            <person name="Utterback T.R."/>
            <person name="Shu C.L."/>
            <person name="Osoegawa K."/>
            <person name="de Jong P.J."/>
            <person name="Hrdy I."/>
            <person name="Horvathova L."/>
            <person name="Zubacova Z."/>
            <person name="Dolezal P."/>
            <person name="Malik S.B."/>
            <person name="Logsdon J.M. Jr."/>
            <person name="Henze K."/>
            <person name="Gupta A."/>
            <person name="Wang C.C."/>
            <person name="Dunne R.L."/>
            <person name="Upcroft J.A."/>
            <person name="Upcroft P."/>
            <person name="White O."/>
            <person name="Salzberg S.L."/>
            <person name="Tang P."/>
            <person name="Chiu C.-H."/>
            <person name="Lee Y.-S."/>
            <person name="Embley T.M."/>
            <person name="Coombs G.H."/>
            <person name="Mottram J.C."/>
            <person name="Tachezy J."/>
            <person name="Fraser-Liggett C.M."/>
            <person name="Johnson P.J."/>
        </authorList>
    </citation>
    <scope>NUCLEOTIDE SEQUENCE [LARGE SCALE GENOMIC DNA]</scope>
    <source>
        <strain evidence="2">G3</strain>
    </source>
</reference>
<evidence type="ECO:0000313" key="2">
    <source>
        <dbReference type="EMBL" id="EAX83268.1"/>
    </source>
</evidence>
<dbReference type="PANTHER" id="PTHR19051:SF32">
    <property type="entry name" value="KERATIN-ASSOCIATED PROTEIN 13-3"/>
    <property type="match status" value="1"/>
</dbReference>
<proteinExistence type="predicted"/>
<sequence>MSKETASMREIKHNRQLILQALNKNTTNFSNYSKISESLKEGNLKLTLNPMTDEFLFQDSKNHTVCINPTKGTLNEKPIKELLLKADVDNKADKEYVIEKVQEEHDRADATYATKEHTHPELADKTYVDNKMSSEVTRAENEYSKKTHTHTIANITNLQETLNRKSDVGHTHTIANITNLQETLNRKSDVGHTHSISEITDLNVSLDNKADKEYVDATKDYILAWTERTYPQKHHTHNIYDVDELQEKLDGKADKNHTHTIANITNLQETLNRKSDVGHTHTIANITNLQETLNRKSDVGHTHSISEITDLNVSLDNKADKEYVDATKDYILAWTERTYPQKHHTHNIYDVDELQEKLDGKADKNHTHTIANITNLQETLNRKSDVGHTHTSFTTFTADDIILNFDLGSSAPSENPSTSVKDTLNNLVNSCRNIEEHARNFEAYELPTMLEKKADKTELQTLKIEILQTVYPIGYIYTSMNSTRPEVVLGFGTWTQIVDRFLYCANSSKETGGSKTISGENLPAHSHYINLSTSLEGWHKHRYWDWSRMTKGKGYDVKDDVEFAINCYWSDTQGGGSHTHLVSGYTQTTGQSKDYMPPYMTVYAWYRNA</sequence>
<name>A2GHV1_TRIV3</name>
<dbReference type="InParanoid" id="A2GHV1"/>
<dbReference type="Pfam" id="PF21939">
    <property type="entry name" value="Gp10_C"/>
    <property type="match status" value="1"/>
</dbReference>
<dbReference type="eggNOG" id="ENOG502SCZW">
    <property type="taxonomic scope" value="Eukaryota"/>
</dbReference>
<dbReference type="PANTHER" id="PTHR19051">
    <property type="entry name" value="KERATIN-ASSOCIATED PROTEIN"/>
    <property type="match status" value="1"/>
</dbReference>
<organism evidence="2 3">
    <name type="scientific">Trichomonas vaginalis (strain ATCC PRA-98 / G3)</name>
    <dbReference type="NCBI Taxonomy" id="412133"/>
    <lineage>
        <taxon>Eukaryota</taxon>
        <taxon>Metamonada</taxon>
        <taxon>Parabasalia</taxon>
        <taxon>Trichomonadida</taxon>
        <taxon>Trichomonadidae</taxon>
        <taxon>Trichomonas</taxon>
    </lineage>
</organism>
<dbReference type="InterPro" id="IPR053827">
    <property type="entry name" value="Gp10_C"/>
</dbReference>
<evidence type="ECO:0000313" key="3">
    <source>
        <dbReference type="Proteomes" id="UP000001542"/>
    </source>
</evidence>
<reference evidence="2" key="1">
    <citation type="submission" date="2006-10" db="EMBL/GenBank/DDBJ databases">
        <authorList>
            <person name="Amadeo P."/>
            <person name="Zhao Q."/>
            <person name="Wortman J."/>
            <person name="Fraser-Liggett C."/>
            <person name="Carlton J."/>
        </authorList>
    </citation>
    <scope>NUCLEOTIDE SEQUENCE</scope>
    <source>
        <strain evidence="2">G3</strain>
    </source>
</reference>